<organism evidence="2 3">
    <name type="scientific">Ogataea philodendri</name>
    <dbReference type="NCBI Taxonomy" id="1378263"/>
    <lineage>
        <taxon>Eukaryota</taxon>
        <taxon>Fungi</taxon>
        <taxon>Dikarya</taxon>
        <taxon>Ascomycota</taxon>
        <taxon>Saccharomycotina</taxon>
        <taxon>Pichiomycetes</taxon>
        <taxon>Pichiales</taxon>
        <taxon>Pichiaceae</taxon>
        <taxon>Ogataea</taxon>
    </lineage>
</organism>
<evidence type="ECO:0000256" key="1">
    <source>
        <dbReference type="SAM" id="MobiDB-lite"/>
    </source>
</evidence>
<accession>A0A9P8P680</accession>
<sequence length="646" mass="74063">MVTHTVYHQNINENVRVELVYENFPVIAGTDELSFILRFRYIGPLNSNNSPAKNSKKQEPDPPTQNDGWFGGRLSSQFSNATRQLFLQQLDSMPENEEEEDLFKDISIYLGYVQLFGYYSINDRIIDASIFENLQKSSTFEGKLAGINGLEITFGQHKKGLLNGLTTLFQSDITTDENTHLIPHYSTTQSILFSDLTFKPSQLNNNSTSNKLTRSFYVNMKLPMDLPPSFRSEAVQLNYNVILGYQLVEKDGSFSNKTMFFPLKIQPYIDKFGRQPYFHLERPRLNQRPSALKNVDLNTSGSTEMVTRSVRRYSEPDVKAKLTKKPSVSILPGTLVRKTSALNLEPLRLGLATIDLQGKPGELPTSFDLDKELEVKQFLGLLKDLNDNDVMEIVKIQENFEKKYHNPADLEQSPRQNLVNILADQHSVQKHEFTTDDDVADMEGQVPVQPQTKYIVKQDHLQLANLTLSKDLVKVGDHITVSISFLDRELETKGVEVRLIKKQVLYRDEYLKRYEYNEVYKGLKSDNSMETTVFHKLASTFNTERLDLNLLVPATVEPQFRTNFFQVKYLIQIKFVLLDTFNKIPKPDQHENGVSHDRKNFDLVSIFTDYKGSVLYRGVDSISNGFEFTVRLPIVVLPSYENDIAQ</sequence>
<dbReference type="Proteomes" id="UP000769157">
    <property type="component" value="Unassembled WGS sequence"/>
</dbReference>
<evidence type="ECO:0000313" key="2">
    <source>
        <dbReference type="EMBL" id="KAH3665667.1"/>
    </source>
</evidence>
<dbReference type="PANTHER" id="PTHR12507">
    <property type="entry name" value="REDUCED GROWTH PHENOTYPE 1 RGP1, YEAST -RELATED"/>
    <property type="match status" value="1"/>
</dbReference>
<dbReference type="OrthoDB" id="1918at2759"/>
<reference evidence="2" key="1">
    <citation type="journal article" date="2021" name="Open Biol.">
        <title>Shared evolutionary footprints suggest mitochondrial oxidative damage underlies multiple complex I losses in fungi.</title>
        <authorList>
            <person name="Schikora-Tamarit M.A."/>
            <person name="Marcet-Houben M."/>
            <person name="Nosek J."/>
            <person name="Gabaldon T."/>
        </authorList>
    </citation>
    <scope>NUCLEOTIDE SEQUENCE</scope>
    <source>
        <strain evidence="2">CBS6075</strain>
    </source>
</reference>
<gene>
    <name evidence="2" type="ORF">OGAPHI_003855</name>
</gene>
<evidence type="ECO:0000313" key="3">
    <source>
        <dbReference type="Proteomes" id="UP000769157"/>
    </source>
</evidence>
<reference evidence="2" key="2">
    <citation type="submission" date="2021-01" db="EMBL/GenBank/DDBJ databases">
        <authorList>
            <person name="Schikora-Tamarit M.A."/>
        </authorList>
    </citation>
    <scope>NUCLEOTIDE SEQUENCE</scope>
    <source>
        <strain evidence="2">CBS6075</strain>
    </source>
</reference>
<dbReference type="GeneID" id="70235820"/>
<protein>
    <submittedName>
        <fullName evidence="2">Uncharacterized protein</fullName>
    </submittedName>
</protein>
<keyword evidence="3" id="KW-1185">Reference proteome</keyword>
<dbReference type="RefSeq" id="XP_046060871.1">
    <property type="nucleotide sequence ID" value="XM_046204870.1"/>
</dbReference>
<dbReference type="Pfam" id="PF08737">
    <property type="entry name" value="Rgp1"/>
    <property type="match status" value="1"/>
</dbReference>
<comment type="caution">
    <text evidence="2">The sequence shown here is derived from an EMBL/GenBank/DDBJ whole genome shotgun (WGS) entry which is preliminary data.</text>
</comment>
<dbReference type="EMBL" id="JAEUBE010000295">
    <property type="protein sequence ID" value="KAH3665667.1"/>
    <property type="molecule type" value="Genomic_DNA"/>
</dbReference>
<feature type="region of interest" description="Disordered" evidence="1">
    <location>
        <begin position="48"/>
        <end position="70"/>
    </location>
</feature>
<name>A0A9P8P680_9ASCO</name>
<proteinExistence type="predicted"/>
<dbReference type="InterPro" id="IPR014848">
    <property type="entry name" value="Rgp1"/>
</dbReference>
<dbReference type="AlphaFoldDB" id="A0A9P8P680"/>